<evidence type="ECO:0000256" key="8">
    <source>
        <dbReference type="SAM" id="Phobius"/>
    </source>
</evidence>
<dbReference type="NCBIfam" id="NF009292">
    <property type="entry name" value="PRK12651.1-3"/>
    <property type="match status" value="1"/>
</dbReference>
<gene>
    <name evidence="9" type="ORF">CYL18_10295</name>
</gene>
<keyword evidence="5 8" id="KW-0812">Transmembrane</keyword>
<protein>
    <submittedName>
        <fullName evidence="9">Na+/H+ antiporter subunit E</fullName>
    </submittedName>
</protein>
<dbReference type="Pfam" id="PF01899">
    <property type="entry name" value="MNHE"/>
    <property type="match status" value="1"/>
</dbReference>
<dbReference type="InterPro" id="IPR002758">
    <property type="entry name" value="Cation_antiport_E"/>
</dbReference>
<dbReference type="OrthoDB" id="9800498at2"/>
<evidence type="ECO:0000256" key="5">
    <source>
        <dbReference type="ARBA" id="ARBA00022692"/>
    </source>
</evidence>
<keyword evidence="6 8" id="KW-1133">Transmembrane helix</keyword>
<feature type="transmembrane region" description="Helical" evidence="8">
    <location>
        <begin position="12"/>
        <end position="41"/>
    </location>
</feature>
<proteinExistence type="inferred from homology"/>
<comment type="similarity">
    <text evidence="2">Belongs to the CPA3 antiporters (TC 2.A.63) subunit E family.</text>
</comment>
<keyword evidence="4" id="KW-1003">Cell membrane</keyword>
<evidence type="ECO:0000256" key="4">
    <source>
        <dbReference type="ARBA" id="ARBA00022475"/>
    </source>
</evidence>
<dbReference type="AlphaFoldDB" id="A0A2S7MZG9"/>
<keyword evidence="7 8" id="KW-0472">Membrane</keyword>
<dbReference type="RefSeq" id="WP_104849426.1">
    <property type="nucleotide sequence ID" value="NZ_PKOZ01000005.1"/>
</dbReference>
<organism evidence="9 10">
    <name type="scientific">Pradoshia eiseniae</name>
    <dbReference type="NCBI Taxonomy" id="2064768"/>
    <lineage>
        <taxon>Bacteria</taxon>
        <taxon>Bacillati</taxon>
        <taxon>Bacillota</taxon>
        <taxon>Bacilli</taxon>
        <taxon>Bacillales</taxon>
        <taxon>Bacillaceae</taxon>
        <taxon>Pradoshia</taxon>
    </lineage>
</organism>
<evidence type="ECO:0000313" key="9">
    <source>
        <dbReference type="EMBL" id="PQD95166.1"/>
    </source>
</evidence>
<feature type="transmembrane region" description="Helical" evidence="8">
    <location>
        <begin position="61"/>
        <end position="80"/>
    </location>
</feature>
<evidence type="ECO:0000256" key="3">
    <source>
        <dbReference type="ARBA" id="ARBA00022449"/>
    </source>
</evidence>
<evidence type="ECO:0000256" key="6">
    <source>
        <dbReference type="ARBA" id="ARBA00022989"/>
    </source>
</evidence>
<evidence type="ECO:0000313" key="10">
    <source>
        <dbReference type="Proteomes" id="UP000239663"/>
    </source>
</evidence>
<dbReference type="EMBL" id="PKOZ01000005">
    <property type="protein sequence ID" value="PQD95166.1"/>
    <property type="molecule type" value="Genomic_DNA"/>
</dbReference>
<dbReference type="GO" id="GO:0005886">
    <property type="term" value="C:plasma membrane"/>
    <property type="evidence" value="ECO:0007669"/>
    <property type="project" value="UniProtKB-SubCell"/>
</dbReference>
<dbReference type="PANTHER" id="PTHR34584">
    <property type="entry name" value="NA(+)/H(+) ANTIPORTER SUBUNIT E1"/>
    <property type="match status" value="1"/>
</dbReference>
<dbReference type="PIRSF" id="PIRSF019239">
    <property type="entry name" value="MrpE"/>
    <property type="match status" value="1"/>
</dbReference>
<evidence type="ECO:0000256" key="2">
    <source>
        <dbReference type="ARBA" id="ARBA00006228"/>
    </source>
</evidence>
<comment type="subcellular location">
    <subcellularLocation>
        <location evidence="1">Cell membrane</location>
        <topology evidence="1">Multi-pass membrane protein</topology>
    </subcellularLocation>
</comment>
<accession>A0A2S7MZG9</accession>
<sequence length="158" mass="18115">MSYQIILNMILALTWMFLTTSATGSSFVIGYLLGAIILYLFRRFFDTPFYLRKVVSVVKLLLIFIRELLIANLDVFKAILRPKLELKPGIFSYETTLKKDWQITLLANMITLTPGTLVMEISPDNQTLYIHALNIGEIDEMTAGIRDSFERVIKEVSE</sequence>
<dbReference type="Proteomes" id="UP000239663">
    <property type="component" value="Unassembled WGS sequence"/>
</dbReference>
<evidence type="ECO:0000256" key="7">
    <source>
        <dbReference type="ARBA" id="ARBA00023136"/>
    </source>
</evidence>
<evidence type="ECO:0000256" key="1">
    <source>
        <dbReference type="ARBA" id="ARBA00004651"/>
    </source>
</evidence>
<keyword evidence="3" id="KW-0813">Transport</keyword>
<keyword evidence="3" id="KW-0050">Antiport</keyword>
<dbReference type="PANTHER" id="PTHR34584:SF1">
    <property type="entry name" value="NA(+)_H(+) ANTIPORTER SUBUNIT E1"/>
    <property type="match status" value="1"/>
</dbReference>
<dbReference type="GO" id="GO:0008324">
    <property type="term" value="F:monoatomic cation transmembrane transporter activity"/>
    <property type="evidence" value="ECO:0007669"/>
    <property type="project" value="InterPro"/>
</dbReference>
<keyword evidence="10" id="KW-1185">Reference proteome</keyword>
<reference evidence="9 10" key="1">
    <citation type="submission" date="2017-12" db="EMBL/GenBank/DDBJ databases">
        <title>Taxonomic description and draft genome of Pradoshia cofamensis Gen. nov., sp. nov., a thermotolerant bacillale isolated from anterior gut of earthworm Eisenia fetida.</title>
        <authorList>
            <person name="Saha T."/>
            <person name="Chakraborty R."/>
        </authorList>
    </citation>
    <scope>NUCLEOTIDE SEQUENCE [LARGE SCALE GENOMIC DNA]</scope>
    <source>
        <strain evidence="9 10">EAG3</strain>
    </source>
</reference>
<comment type="caution">
    <text evidence="9">The sequence shown here is derived from an EMBL/GenBank/DDBJ whole genome shotgun (WGS) entry which is preliminary data.</text>
</comment>
<name>A0A2S7MZG9_9BACI</name>
<dbReference type="GO" id="GO:0015297">
    <property type="term" value="F:antiporter activity"/>
    <property type="evidence" value="ECO:0007669"/>
    <property type="project" value="UniProtKB-KW"/>
</dbReference>